<evidence type="ECO:0000313" key="6">
    <source>
        <dbReference type="EMBL" id="MBL1120829.1"/>
    </source>
</evidence>
<protein>
    <submittedName>
        <fullName evidence="6">Non-ribosomal peptide synthetase</fullName>
    </submittedName>
</protein>
<keyword evidence="1" id="KW-0596">Phosphopantetheine</keyword>
<sequence>MTDSALVGVWPLSPLQEGLLFHAVYDEEGIDVYVEQMITGLEGKLDSAVLRASWQALLDRHESLRAGFQRRASGAPVQLIMRRVTLPWREEDLSGLDADVARAESERLGIGERERRFDLAVPPLLRVLLVRVGPDEYRMMVTLHHLLLDGWSLPVLMRELWTCYEAGGSAHGLPPVTPYRDYLAWLARQNKEEAMAAWRKTLAGADEPTLVAPAEYNGAPAHSAMVSGRASKELDQALRDLTRRFHGLTLNTVVQAAWALVVGKLTGRRDVVFGASVAGRPLDLPGMESMLGLFINTVPVRVRFDPAQSVAELLTELQAEQAALVDYQYLSLSDIQRQAGPGATFDTIMAFESFPSGTNARKPPGGRPSGDEAERRGPGGLKFTEHGLRESINYPLGLVVGPSGGLGMRLSYRPDLFDEATAQGLVDQVLRVLGQMAADPETLVGRLDVVGEVERARVVAEWNATGAELPGGLILERIEAWVAAAPGVVAVRCGGESVSYGELDR</sequence>
<feature type="domain" description="Condensation" evidence="5">
    <location>
        <begin position="9"/>
        <end position="456"/>
    </location>
</feature>
<dbReference type="PANTHER" id="PTHR45527">
    <property type="entry name" value="NONRIBOSOMAL PEPTIDE SYNTHETASE"/>
    <property type="match status" value="1"/>
</dbReference>
<proteinExistence type="predicted"/>
<keyword evidence="2" id="KW-0597">Phosphoprotein</keyword>
<keyword evidence="7" id="KW-1185">Reference proteome</keyword>
<evidence type="ECO:0000313" key="7">
    <source>
        <dbReference type="Proteomes" id="UP000621510"/>
    </source>
</evidence>
<dbReference type="Proteomes" id="UP000621510">
    <property type="component" value="Unassembled WGS sequence"/>
</dbReference>
<dbReference type="InterPro" id="IPR001242">
    <property type="entry name" value="Condensation_dom"/>
</dbReference>
<feature type="non-terminal residue" evidence="6">
    <location>
        <position position="505"/>
    </location>
</feature>
<evidence type="ECO:0000256" key="2">
    <source>
        <dbReference type="ARBA" id="ARBA00022553"/>
    </source>
</evidence>
<dbReference type="Gene3D" id="3.30.559.10">
    <property type="entry name" value="Chloramphenicol acetyltransferase-like domain"/>
    <property type="match status" value="1"/>
</dbReference>
<comment type="caution">
    <text evidence="6">The sequence shown here is derived from an EMBL/GenBank/DDBJ whole genome shotgun (WGS) entry which is preliminary data.</text>
</comment>
<name>A0ABS1Q825_9ACTN</name>
<feature type="region of interest" description="Disordered" evidence="4">
    <location>
        <begin position="354"/>
        <end position="381"/>
    </location>
</feature>
<dbReference type="InterPro" id="IPR023213">
    <property type="entry name" value="CAT-like_dom_sf"/>
</dbReference>
<dbReference type="RefSeq" id="WP_230993889.1">
    <property type="nucleotide sequence ID" value="NZ_JAERRG010000067.1"/>
</dbReference>
<organism evidence="6 7">
    <name type="scientific">Streptomyces endocoffeicus</name>
    <dbReference type="NCBI Taxonomy" id="2898945"/>
    <lineage>
        <taxon>Bacteria</taxon>
        <taxon>Bacillati</taxon>
        <taxon>Actinomycetota</taxon>
        <taxon>Actinomycetes</taxon>
        <taxon>Kitasatosporales</taxon>
        <taxon>Streptomycetaceae</taxon>
        <taxon>Streptomyces</taxon>
    </lineage>
</organism>
<accession>A0ABS1Q825</accession>
<dbReference type="CDD" id="cd19543">
    <property type="entry name" value="DCL_NRPS"/>
    <property type="match status" value="1"/>
</dbReference>
<dbReference type="PANTHER" id="PTHR45527:SF11">
    <property type="entry name" value="NONRIBOSOMAL PEPTIDE SYNTHETASE 5"/>
    <property type="match status" value="1"/>
</dbReference>
<evidence type="ECO:0000256" key="4">
    <source>
        <dbReference type="SAM" id="MobiDB-lite"/>
    </source>
</evidence>
<evidence type="ECO:0000256" key="1">
    <source>
        <dbReference type="ARBA" id="ARBA00022450"/>
    </source>
</evidence>
<dbReference type="Gene3D" id="3.30.559.30">
    <property type="entry name" value="Nonribosomal peptide synthetase, condensation domain"/>
    <property type="match status" value="1"/>
</dbReference>
<evidence type="ECO:0000259" key="5">
    <source>
        <dbReference type="Pfam" id="PF00668"/>
    </source>
</evidence>
<gene>
    <name evidence="6" type="ORF">JK364_52520</name>
</gene>
<keyword evidence="3" id="KW-0436">Ligase</keyword>
<evidence type="ECO:0000256" key="3">
    <source>
        <dbReference type="ARBA" id="ARBA00022598"/>
    </source>
</evidence>
<dbReference type="SUPFAM" id="SSF52777">
    <property type="entry name" value="CoA-dependent acyltransferases"/>
    <property type="match status" value="2"/>
</dbReference>
<reference evidence="6 7" key="1">
    <citation type="submission" date="2021-01" db="EMBL/GenBank/DDBJ databases">
        <title>WGS of actinomycetes isolated from Thailand.</title>
        <authorList>
            <person name="Thawai C."/>
        </authorList>
    </citation>
    <scope>NUCLEOTIDE SEQUENCE [LARGE SCALE GENOMIC DNA]</scope>
    <source>
        <strain evidence="6 7">CA3R110</strain>
    </source>
</reference>
<dbReference type="EMBL" id="JAERRG010000067">
    <property type="protein sequence ID" value="MBL1120829.1"/>
    <property type="molecule type" value="Genomic_DNA"/>
</dbReference>
<dbReference type="Pfam" id="PF00668">
    <property type="entry name" value="Condensation"/>
    <property type="match status" value="1"/>
</dbReference>
<feature type="compositionally biased region" description="Basic and acidic residues" evidence="4">
    <location>
        <begin position="369"/>
        <end position="381"/>
    </location>
</feature>